<comment type="caution">
    <text evidence="2">The sequence shown here is derived from an EMBL/GenBank/DDBJ whole genome shotgun (WGS) entry which is preliminary data.</text>
</comment>
<feature type="domain" description="Transposase IS110-like N-terminal" evidence="1">
    <location>
        <begin position="4"/>
        <end position="105"/>
    </location>
</feature>
<evidence type="ECO:0000313" key="3">
    <source>
        <dbReference type="Proteomes" id="UP001168528"/>
    </source>
</evidence>
<dbReference type="InterPro" id="IPR047650">
    <property type="entry name" value="Transpos_IS110"/>
</dbReference>
<accession>A0ABT8RH07</accession>
<dbReference type="InterPro" id="IPR002525">
    <property type="entry name" value="Transp_IS110-like_N"/>
</dbReference>
<name>A0ABT8RH07_9BACT</name>
<protein>
    <submittedName>
        <fullName evidence="2">Transposase</fullName>
    </submittedName>
</protein>
<dbReference type="Proteomes" id="UP001168528">
    <property type="component" value="Unassembled WGS sequence"/>
</dbReference>
<dbReference type="PANTHER" id="PTHR33055">
    <property type="entry name" value="TRANSPOSASE FOR INSERTION SEQUENCE ELEMENT IS1111A"/>
    <property type="match status" value="1"/>
</dbReference>
<proteinExistence type="predicted"/>
<evidence type="ECO:0000313" key="2">
    <source>
        <dbReference type="EMBL" id="MDO1450986.1"/>
    </source>
</evidence>
<dbReference type="RefSeq" id="WP_302041786.1">
    <property type="nucleotide sequence ID" value="NZ_JAUKPO010000040.1"/>
</dbReference>
<sequence>MNYIGIDCAKASFEVALPSQKGYQVIKLDNTEDGFASLLTQLPHRSHCLMEASGPYYCRLATFFYQKQIPVSVVNPLVIKRFTQMRPVRAKTDKADAILIAQYAQLEKPVLW</sequence>
<dbReference type="EMBL" id="JAUKPO010000040">
    <property type="protein sequence ID" value="MDO1450986.1"/>
    <property type="molecule type" value="Genomic_DNA"/>
</dbReference>
<evidence type="ECO:0000259" key="1">
    <source>
        <dbReference type="Pfam" id="PF01548"/>
    </source>
</evidence>
<gene>
    <name evidence="2" type="ORF">Q0590_32225</name>
</gene>
<keyword evidence="3" id="KW-1185">Reference proteome</keyword>
<dbReference type="Pfam" id="PF01548">
    <property type="entry name" value="DEDD_Tnp_IS110"/>
    <property type="match status" value="1"/>
</dbReference>
<dbReference type="PANTHER" id="PTHR33055:SF3">
    <property type="entry name" value="PUTATIVE TRANSPOSASE FOR IS117-RELATED"/>
    <property type="match status" value="1"/>
</dbReference>
<reference evidence="2" key="1">
    <citation type="submission" date="2023-07" db="EMBL/GenBank/DDBJ databases">
        <title>The genome sequence of Rhodocytophaga aerolata KACC 12507.</title>
        <authorList>
            <person name="Zhang X."/>
        </authorList>
    </citation>
    <scope>NUCLEOTIDE SEQUENCE</scope>
    <source>
        <strain evidence="2">KACC 12507</strain>
    </source>
</reference>
<organism evidence="2 3">
    <name type="scientific">Rhodocytophaga aerolata</name>
    <dbReference type="NCBI Taxonomy" id="455078"/>
    <lineage>
        <taxon>Bacteria</taxon>
        <taxon>Pseudomonadati</taxon>
        <taxon>Bacteroidota</taxon>
        <taxon>Cytophagia</taxon>
        <taxon>Cytophagales</taxon>
        <taxon>Rhodocytophagaceae</taxon>
        <taxon>Rhodocytophaga</taxon>
    </lineage>
</organism>